<organism evidence="2 3">
    <name type="scientific">Liparis tanakae</name>
    <name type="common">Tanaka's snailfish</name>
    <dbReference type="NCBI Taxonomy" id="230148"/>
    <lineage>
        <taxon>Eukaryota</taxon>
        <taxon>Metazoa</taxon>
        <taxon>Chordata</taxon>
        <taxon>Craniata</taxon>
        <taxon>Vertebrata</taxon>
        <taxon>Euteleostomi</taxon>
        <taxon>Actinopterygii</taxon>
        <taxon>Neopterygii</taxon>
        <taxon>Teleostei</taxon>
        <taxon>Neoteleostei</taxon>
        <taxon>Acanthomorphata</taxon>
        <taxon>Eupercaria</taxon>
        <taxon>Perciformes</taxon>
        <taxon>Cottioidei</taxon>
        <taxon>Cottales</taxon>
        <taxon>Liparidae</taxon>
        <taxon>Liparis</taxon>
    </lineage>
</organism>
<gene>
    <name evidence="2" type="ORF">EYF80_057239</name>
</gene>
<accession>A0A4Z2EUU7</accession>
<evidence type="ECO:0000313" key="2">
    <source>
        <dbReference type="EMBL" id="TNN32598.1"/>
    </source>
</evidence>
<name>A0A4Z2EUU7_9TELE</name>
<keyword evidence="3" id="KW-1185">Reference proteome</keyword>
<comment type="caution">
    <text evidence="2">The sequence shown here is derived from an EMBL/GenBank/DDBJ whole genome shotgun (WGS) entry which is preliminary data.</text>
</comment>
<reference evidence="2 3" key="1">
    <citation type="submission" date="2019-03" db="EMBL/GenBank/DDBJ databases">
        <title>First draft genome of Liparis tanakae, snailfish: a comprehensive survey of snailfish specific genes.</title>
        <authorList>
            <person name="Kim W."/>
            <person name="Song I."/>
            <person name="Jeong J.-H."/>
            <person name="Kim D."/>
            <person name="Kim S."/>
            <person name="Ryu S."/>
            <person name="Song J.Y."/>
            <person name="Lee S.K."/>
        </authorList>
    </citation>
    <scope>NUCLEOTIDE SEQUENCE [LARGE SCALE GENOMIC DNA]</scope>
    <source>
        <tissue evidence="2">Muscle</tissue>
    </source>
</reference>
<feature type="region of interest" description="Disordered" evidence="1">
    <location>
        <begin position="1"/>
        <end position="33"/>
    </location>
</feature>
<dbReference type="Proteomes" id="UP000314294">
    <property type="component" value="Unassembled WGS sequence"/>
</dbReference>
<feature type="compositionally biased region" description="Basic and acidic residues" evidence="1">
    <location>
        <begin position="19"/>
        <end position="33"/>
    </location>
</feature>
<dbReference type="AlphaFoldDB" id="A0A4Z2EUU7"/>
<evidence type="ECO:0000313" key="3">
    <source>
        <dbReference type="Proteomes" id="UP000314294"/>
    </source>
</evidence>
<dbReference type="EMBL" id="SRLO01002595">
    <property type="protein sequence ID" value="TNN32598.1"/>
    <property type="molecule type" value="Genomic_DNA"/>
</dbReference>
<proteinExistence type="predicted"/>
<sequence length="61" mass="6866">MKSRLAGRRGDIISPQDGGRLEGPHLRLDRRSPFTDPRVCGAARRTIELQTIELQAIELQI</sequence>
<protein>
    <submittedName>
        <fullName evidence="2">Uncharacterized protein</fullName>
    </submittedName>
</protein>
<evidence type="ECO:0000256" key="1">
    <source>
        <dbReference type="SAM" id="MobiDB-lite"/>
    </source>
</evidence>